<accession>A0A2A4WXH7</accession>
<dbReference type="AlphaFoldDB" id="A0A2A4WXH7"/>
<organism evidence="1 2">
    <name type="scientific">Aerophobetes bacterium</name>
    <dbReference type="NCBI Taxonomy" id="2030807"/>
    <lineage>
        <taxon>Bacteria</taxon>
        <taxon>Candidatus Aerophobota</taxon>
    </lineage>
</organism>
<name>A0A2A4WXH7_UNCAE</name>
<dbReference type="EMBL" id="NVUK01000058">
    <property type="protein sequence ID" value="PCI75043.1"/>
    <property type="molecule type" value="Genomic_DNA"/>
</dbReference>
<proteinExistence type="predicted"/>
<evidence type="ECO:0000313" key="1">
    <source>
        <dbReference type="EMBL" id="PCI75043.1"/>
    </source>
</evidence>
<gene>
    <name evidence="1" type="ORF">COB21_06110</name>
</gene>
<protein>
    <submittedName>
        <fullName evidence="1">Uncharacterized protein</fullName>
    </submittedName>
</protein>
<sequence>MAVHSNSGSVAWDPAQHSVQDNRFKISEYQTAISNIRNSNTSPHTVVSFFRSIANPLGKQIAVLEGEISNITRYMESSGQNKAHLFSESILGRLPAPSAHESEGVKAIRHLAEQKLPLKSFQEAFNAIVDKAVRPLAEDFKKAADTVFSVVLEKRVDAETSQAFTAIRDTVNQKAKQLLPEVVFQPFTGL</sequence>
<comment type="caution">
    <text evidence="1">The sequence shown here is derived from an EMBL/GenBank/DDBJ whole genome shotgun (WGS) entry which is preliminary data.</text>
</comment>
<evidence type="ECO:0000313" key="2">
    <source>
        <dbReference type="Proteomes" id="UP000218775"/>
    </source>
</evidence>
<reference evidence="2" key="1">
    <citation type="submission" date="2017-08" db="EMBL/GenBank/DDBJ databases">
        <title>A dynamic microbial community with high functional redundancy inhabits the cold, oxic subseafloor aquifer.</title>
        <authorList>
            <person name="Tully B.J."/>
            <person name="Wheat C.G."/>
            <person name="Glazer B.T."/>
            <person name="Huber J.A."/>
        </authorList>
    </citation>
    <scope>NUCLEOTIDE SEQUENCE [LARGE SCALE GENOMIC DNA]</scope>
</reference>
<dbReference type="Proteomes" id="UP000218775">
    <property type="component" value="Unassembled WGS sequence"/>
</dbReference>